<gene>
    <name evidence="4" type="ORF">SAMN05216337_1003162</name>
</gene>
<organism evidence="4 5">
    <name type="scientific">Bradyrhizobium brasilense</name>
    <dbReference type="NCBI Taxonomy" id="1419277"/>
    <lineage>
        <taxon>Bacteria</taxon>
        <taxon>Pseudomonadati</taxon>
        <taxon>Pseudomonadota</taxon>
        <taxon>Alphaproteobacteria</taxon>
        <taxon>Hyphomicrobiales</taxon>
        <taxon>Nitrobacteraceae</taxon>
        <taxon>Bradyrhizobium</taxon>
    </lineage>
</organism>
<evidence type="ECO:0000256" key="2">
    <source>
        <dbReference type="PROSITE-ProRule" id="PRU01091"/>
    </source>
</evidence>
<dbReference type="AlphaFoldDB" id="A0A1G6M7I2"/>
<dbReference type="SUPFAM" id="SSF48452">
    <property type="entry name" value="TPR-like"/>
    <property type="match status" value="1"/>
</dbReference>
<evidence type="ECO:0000313" key="4">
    <source>
        <dbReference type="EMBL" id="SDC51391.1"/>
    </source>
</evidence>
<dbReference type="Pfam" id="PF00486">
    <property type="entry name" value="Trans_reg_C"/>
    <property type="match status" value="1"/>
</dbReference>
<dbReference type="GO" id="GO:0003677">
    <property type="term" value="F:DNA binding"/>
    <property type="evidence" value="ECO:0007669"/>
    <property type="project" value="UniProtKB-UniRule"/>
</dbReference>
<name>A0A1G6M7I2_9BRAD</name>
<sequence length="526" mass="58108">MRYFFEEYAFDTDRRELHRGTIPVPITPQVFDLLDHLIRHRERVVSKDDLISAVWNGRIVSDAALTTRLNAARAAIGDDGDKQRLIKTLPRKGFRFVGVVHEGQTPETAAASSAAQNDGTAQMSLSSPHLSIVVLPFANLNGDPEHDYFVDGVTESLTTDLSRISGSLVIGRHTAFTYKGKAVDLKQIGRELNIRYVLEGSVQRHESRLRVNVQLVDAETSAHLWADRFDKPVADLFDMQDEIISRLANSLDAQLVAAEAVRAQRSAHPNSMELYFQGRAKLNMGLTSEYILQARHFFERALTLDPGNIEACLGLAHVDGIVGAGYMTDNRIKYLTVAEVAVMHVLTLAPNHALAHLHLGTAKIFTNRVSEGIDELQHALALDRNLAHAHGLIGQAKIFLGRGGDTEAHVLEALRLSPRDIHAFMWMQYVGFAKLQLSADREAVCWLRRSIDANRNYPFAHLGLAAALALLGALDDARAAAQAGLALQPNFSIRRFRASPSSDNPAYLAKRERIYEGMRLAGVPEG</sequence>
<dbReference type="InterPro" id="IPR001867">
    <property type="entry name" value="OmpR/PhoB-type_DNA-bd"/>
</dbReference>
<dbReference type="InterPro" id="IPR011990">
    <property type="entry name" value="TPR-like_helical_dom_sf"/>
</dbReference>
<dbReference type="InterPro" id="IPR036388">
    <property type="entry name" value="WH-like_DNA-bd_sf"/>
</dbReference>
<dbReference type="SUPFAM" id="SSF46894">
    <property type="entry name" value="C-terminal effector domain of the bipartite response regulators"/>
    <property type="match status" value="1"/>
</dbReference>
<dbReference type="SMART" id="SM00028">
    <property type="entry name" value="TPR"/>
    <property type="match status" value="4"/>
</dbReference>
<feature type="DNA-binding region" description="OmpR/PhoB-type" evidence="2">
    <location>
        <begin position="1"/>
        <end position="98"/>
    </location>
</feature>
<dbReference type="Gene3D" id="1.10.10.10">
    <property type="entry name" value="Winged helix-like DNA-binding domain superfamily/Winged helix DNA-binding domain"/>
    <property type="match status" value="1"/>
</dbReference>
<dbReference type="SMART" id="SM00862">
    <property type="entry name" value="Trans_reg_C"/>
    <property type="match status" value="1"/>
</dbReference>
<evidence type="ECO:0000313" key="5">
    <source>
        <dbReference type="Proteomes" id="UP000199245"/>
    </source>
</evidence>
<proteinExistence type="predicted"/>
<accession>A0A1G6M7I2</accession>
<dbReference type="RefSeq" id="WP_092079683.1">
    <property type="nucleotide sequence ID" value="NZ_FMZW01000003.1"/>
</dbReference>
<dbReference type="Gene3D" id="1.25.40.10">
    <property type="entry name" value="Tetratricopeptide repeat domain"/>
    <property type="match status" value="1"/>
</dbReference>
<dbReference type="InterPro" id="IPR016032">
    <property type="entry name" value="Sig_transdc_resp-reg_C-effctor"/>
</dbReference>
<feature type="domain" description="OmpR/PhoB-type" evidence="3">
    <location>
        <begin position="1"/>
        <end position="98"/>
    </location>
</feature>
<dbReference type="Proteomes" id="UP000199245">
    <property type="component" value="Unassembled WGS sequence"/>
</dbReference>
<protein>
    <submittedName>
        <fullName evidence="4">TolB amino-terminal domain-containing protein</fullName>
    </submittedName>
</protein>
<dbReference type="CDD" id="cd00383">
    <property type="entry name" value="trans_reg_C"/>
    <property type="match status" value="1"/>
</dbReference>
<dbReference type="EMBL" id="FMZW01000003">
    <property type="protein sequence ID" value="SDC51391.1"/>
    <property type="molecule type" value="Genomic_DNA"/>
</dbReference>
<dbReference type="PROSITE" id="PS51755">
    <property type="entry name" value="OMPR_PHOB"/>
    <property type="match status" value="1"/>
</dbReference>
<dbReference type="GO" id="GO:0000160">
    <property type="term" value="P:phosphorelay signal transduction system"/>
    <property type="evidence" value="ECO:0007669"/>
    <property type="project" value="InterPro"/>
</dbReference>
<dbReference type="Gene3D" id="3.40.50.10610">
    <property type="entry name" value="ABC-type transport auxiliary lipoprotein component"/>
    <property type="match status" value="1"/>
</dbReference>
<dbReference type="InterPro" id="IPR019734">
    <property type="entry name" value="TPR_rpt"/>
</dbReference>
<evidence type="ECO:0000259" key="3">
    <source>
        <dbReference type="PROSITE" id="PS51755"/>
    </source>
</evidence>
<keyword evidence="1 2" id="KW-0238">DNA-binding</keyword>
<reference evidence="4 5" key="1">
    <citation type="submission" date="2016-10" db="EMBL/GenBank/DDBJ databases">
        <authorList>
            <person name="de Groot N.N."/>
        </authorList>
    </citation>
    <scope>NUCLEOTIDE SEQUENCE [LARGE SCALE GENOMIC DNA]</scope>
    <source>
        <strain evidence="4 5">R5</strain>
    </source>
</reference>
<evidence type="ECO:0000256" key="1">
    <source>
        <dbReference type="ARBA" id="ARBA00023125"/>
    </source>
</evidence>
<dbReference type="GO" id="GO:0006355">
    <property type="term" value="P:regulation of DNA-templated transcription"/>
    <property type="evidence" value="ECO:0007669"/>
    <property type="project" value="InterPro"/>
</dbReference>